<sequence>MANLGFAPRRRHALTGAPSSGRCQRTARGWQTTWRLVVRKSIAANPARARLPFALSHPDSASGFKEKKYKPLQQISRHPASGRWPSASTFLRERGGGTRQKTTIIRRGRKLVGKDDRHRLPVYMVVSTERGLAVAGCQSPVHGDGYIGPTICTANPPAGCAPALIEAMPEAATRSETT</sequence>
<accession>J3NMU4</accession>
<reference evidence="2" key="2">
    <citation type="submission" date="2010-07" db="EMBL/GenBank/DDBJ databases">
        <authorList>
            <consortium name="The Broad Institute Genome Sequencing Platform"/>
            <consortium name="Broad Institute Genome Sequencing Center for Infectious Disease"/>
            <person name="Ma L.-J."/>
            <person name="Dead R."/>
            <person name="Young S."/>
            <person name="Zeng Q."/>
            <person name="Koehrsen M."/>
            <person name="Alvarado L."/>
            <person name="Berlin A."/>
            <person name="Chapman S.B."/>
            <person name="Chen Z."/>
            <person name="Freedman E."/>
            <person name="Gellesch M."/>
            <person name="Goldberg J."/>
            <person name="Griggs A."/>
            <person name="Gujja S."/>
            <person name="Heilman E.R."/>
            <person name="Heiman D."/>
            <person name="Hepburn T."/>
            <person name="Howarth C."/>
            <person name="Jen D."/>
            <person name="Larson L."/>
            <person name="Mehta T."/>
            <person name="Neiman D."/>
            <person name="Pearson M."/>
            <person name="Roberts A."/>
            <person name="Saif S."/>
            <person name="Shea T."/>
            <person name="Shenoy N."/>
            <person name="Sisk P."/>
            <person name="Stolte C."/>
            <person name="Sykes S."/>
            <person name="Walk T."/>
            <person name="White J."/>
            <person name="Yandava C."/>
            <person name="Haas B."/>
            <person name="Nusbaum C."/>
            <person name="Birren B."/>
        </authorList>
    </citation>
    <scope>NUCLEOTIDE SEQUENCE</scope>
    <source>
        <strain evidence="2">R3-111a-1</strain>
    </source>
</reference>
<reference evidence="3" key="5">
    <citation type="submission" date="2018-04" db="UniProtKB">
        <authorList>
            <consortium name="EnsemblFungi"/>
        </authorList>
    </citation>
    <scope>IDENTIFICATION</scope>
    <source>
        <strain evidence="3">R3-111a-1</strain>
    </source>
</reference>
<dbReference type="AlphaFoldDB" id="J3NMU4"/>
<feature type="region of interest" description="Disordered" evidence="1">
    <location>
        <begin position="74"/>
        <end position="101"/>
    </location>
</feature>
<evidence type="ECO:0000313" key="3">
    <source>
        <dbReference type="EnsemblFungi" id="EJT77495"/>
    </source>
</evidence>
<gene>
    <name evidence="3" type="primary">20343061</name>
    <name evidence="2" type="ORF">GGTG_02603</name>
</gene>
<dbReference type="Proteomes" id="UP000006039">
    <property type="component" value="Unassembled WGS sequence"/>
</dbReference>
<reference evidence="3" key="4">
    <citation type="journal article" date="2015" name="G3 (Bethesda)">
        <title>Genome sequences of three phytopathogenic species of the Magnaporthaceae family of fungi.</title>
        <authorList>
            <person name="Okagaki L.H."/>
            <person name="Nunes C.C."/>
            <person name="Sailsbery J."/>
            <person name="Clay B."/>
            <person name="Brown D."/>
            <person name="John T."/>
            <person name="Oh Y."/>
            <person name="Young N."/>
            <person name="Fitzgerald M."/>
            <person name="Haas B.J."/>
            <person name="Zeng Q."/>
            <person name="Young S."/>
            <person name="Adiconis X."/>
            <person name="Fan L."/>
            <person name="Levin J.Z."/>
            <person name="Mitchell T.K."/>
            <person name="Okubara P.A."/>
            <person name="Farman M.L."/>
            <person name="Kohn L.M."/>
            <person name="Birren B."/>
            <person name="Ma L.-J."/>
            <person name="Dean R.A."/>
        </authorList>
    </citation>
    <scope>NUCLEOTIDE SEQUENCE</scope>
    <source>
        <strain evidence="3">R3-111a-1</strain>
    </source>
</reference>
<dbReference type="RefSeq" id="XP_009218640.1">
    <property type="nucleotide sequence ID" value="XM_009220376.1"/>
</dbReference>
<evidence type="ECO:0000313" key="2">
    <source>
        <dbReference type="EMBL" id="EJT77495.1"/>
    </source>
</evidence>
<organism evidence="2">
    <name type="scientific">Gaeumannomyces tritici (strain R3-111a-1)</name>
    <name type="common">Wheat and barley take-all root rot fungus</name>
    <name type="synonym">Gaeumannomyces graminis var. tritici</name>
    <dbReference type="NCBI Taxonomy" id="644352"/>
    <lineage>
        <taxon>Eukaryota</taxon>
        <taxon>Fungi</taxon>
        <taxon>Dikarya</taxon>
        <taxon>Ascomycota</taxon>
        <taxon>Pezizomycotina</taxon>
        <taxon>Sordariomycetes</taxon>
        <taxon>Sordariomycetidae</taxon>
        <taxon>Magnaporthales</taxon>
        <taxon>Magnaporthaceae</taxon>
        <taxon>Gaeumannomyces</taxon>
    </lineage>
</organism>
<keyword evidence="4" id="KW-1185">Reference proteome</keyword>
<dbReference type="VEuPathDB" id="FungiDB:GGTG_02603"/>
<dbReference type="GeneID" id="20343061"/>
<evidence type="ECO:0000313" key="4">
    <source>
        <dbReference type="Proteomes" id="UP000006039"/>
    </source>
</evidence>
<evidence type="ECO:0000256" key="1">
    <source>
        <dbReference type="SAM" id="MobiDB-lite"/>
    </source>
</evidence>
<feature type="region of interest" description="Disordered" evidence="1">
    <location>
        <begin position="1"/>
        <end position="25"/>
    </location>
</feature>
<dbReference type="EnsemblFungi" id="EJT77495">
    <property type="protein sequence ID" value="EJT77495"/>
    <property type="gene ID" value="GGTG_02603"/>
</dbReference>
<dbReference type="EMBL" id="GL385396">
    <property type="protein sequence ID" value="EJT77495.1"/>
    <property type="molecule type" value="Genomic_DNA"/>
</dbReference>
<reference evidence="4" key="1">
    <citation type="submission" date="2010-07" db="EMBL/GenBank/DDBJ databases">
        <title>The genome sequence of Gaeumannomyces graminis var. tritici strain R3-111a-1.</title>
        <authorList>
            <consortium name="The Broad Institute Genome Sequencing Platform"/>
            <person name="Ma L.-J."/>
            <person name="Dead R."/>
            <person name="Young S."/>
            <person name="Zeng Q."/>
            <person name="Koehrsen M."/>
            <person name="Alvarado L."/>
            <person name="Berlin A."/>
            <person name="Chapman S.B."/>
            <person name="Chen Z."/>
            <person name="Freedman E."/>
            <person name="Gellesch M."/>
            <person name="Goldberg J."/>
            <person name="Griggs A."/>
            <person name="Gujja S."/>
            <person name="Heilman E.R."/>
            <person name="Heiman D."/>
            <person name="Hepburn T."/>
            <person name="Howarth C."/>
            <person name="Jen D."/>
            <person name="Larson L."/>
            <person name="Mehta T."/>
            <person name="Neiman D."/>
            <person name="Pearson M."/>
            <person name="Roberts A."/>
            <person name="Saif S."/>
            <person name="Shea T."/>
            <person name="Shenoy N."/>
            <person name="Sisk P."/>
            <person name="Stolte C."/>
            <person name="Sykes S."/>
            <person name="Walk T."/>
            <person name="White J."/>
            <person name="Yandava C."/>
            <person name="Haas B."/>
            <person name="Nusbaum C."/>
            <person name="Birren B."/>
        </authorList>
    </citation>
    <scope>NUCLEOTIDE SEQUENCE [LARGE SCALE GENOMIC DNA]</scope>
    <source>
        <strain evidence="4">R3-111a-1</strain>
    </source>
</reference>
<reference evidence="2" key="3">
    <citation type="submission" date="2010-09" db="EMBL/GenBank/DDBJ databases">
        <title>Annotation of Gaeumannomyces graminis var. tritici R3-111a-1.</title>
        <authorList>
            <consortium name="The Broad Institute Genome Sequencing Platform"/>
            <person name="Ma L.-J."/>
            <person name="Dead R."/>
            <person name="Young S.K."/>
            <person name="Zeng Q."/>
            <person name="Gargeya S."/>
            <person name="Fitzgerald M."/>
            <person name="Haas B."/>
            <person name="Abouelleil A."/>
            <person name="Alvarado L."/>
            <person name="Arachchi H.M."/>
            <person name="Berlin A."/>
            <person name="Brown A."/>
            <person name="Chapman S.B."/>
            <person name="Chen Z."/>
            <person name="Dunbar C."/>
            <person name="Freedman E."/>
            <person name="Gearin G."/>
            <person name="Gellesch M."/>
            <person name="Goldberg J."/>
            <person name="Griggs A."/>
            <person name="Gujja S."/>
            <person name="Heiman D."/>
            <person name="Howarth C."/>
            <person name="Larson L."/>
            <person name="Lui A."/>
            <person name="MacDonald P.J.P."/>
            <person name="Mehta T."/>
            <person name="Montmayeur A."/>
            <person name="Murphy C."/>
            <person name="Neiman D."/>
            <person name="Pearson M."/>
            <person name="Priest M."/>
            <person name="Roberts A."/>
            <person name="Saif S."/>
            <person name="Shea T."/>
            <person name="Shenoy N."/>
            <person name="Sisk P."/>
            <person name="Stolte C."/>
            <person name="Sykes S."/>
            <person name="Yandava C."/>
            <person name="Wortman J."/>
            <person name="Nusbaum C."/>
            <person name="Birren B."/>
        </authorList>
    </citation>
    <scope>NUCLEOTIDE SEQUENCE</scope>
    <source>
        <strain evidence="2">R3-111a-1</strain>
    </source>
</reference>
<dbReference type="HOGENOM" id="CLU_1510693_0_0_1"/>
<proteinExistence type="predicted"/>
<protein>
    <submittedName>
        <fullName evidence="2 3">Uncharacterized protein</fullName>
    </submittedName>
</protein>
<name>J3NMU4_GAET3</name>